<feature type="region of interest" description="Disordered" evidence="1">
    <location>
        <begin position="81"/>
        <end position="100"/>
    </location>
</feature>
<feature type="region of interest" description="Disordered" evidence="1">
    <location>
        <begin position="1"/>
        <end position="20"/>
    </location>
</feature>
<evidence type="ECO:0000313" key="2">
    <source>
        <dbReference type="EMBL" id="CAI6371227.1"/>
    </source>
</evidence>
<comment type="caution">
    <text evidence="2">The sequence shown here is derived from an EMBL/GenBank/DDBJ whole genome shotgun (WGS) entry which is preliminary data.</text>
</comment>
<sequence length="267" mass="28791">MPNHDSFGKSSEVEISAESTGNAFSSELCDEFVGQESTQQGFTDVQGTISLVETTDFGRGLQSAGDAADFGRVLQSEFETQEPATIADSPQRPADSGQQSAAIVSENCVGSKFRMYISILNRAITTPLDARQVTTDTPSAASPQWPMSPLPLVRGLEDQFLSTRRPCSFRFSTTVSLDVANALNTALWARIEEALVSKRLPLCILVCALRSYFDGSLPNSEPDGRTVTSGPVLGPTLREVVYDDLLQTGIPLIVREISSTISIDFAD</sequence>
<dbReference type="AlphaFoldDB" id="A0AAV0XTM9"/>
<gene>
    <name evidence="2" type="ORF">MEUPH1_LOCUS25256</name>
</gene>
<proteinExistence type="predicted"/>
<name>A0AAV0XTM9_9HEMI</name>
<reference evidence="2 3" key="1">
    <citation type="submission" date="2023-01" db="EMBL/GenBank/DDBJ databases">
        <authorList>
            <person name="Whitehead M."/>
        </authorList>
    </citation>
    <scope>NUCLEOTIDE SEQUENCE [LARGE SCALE GENOMIC DNA]</scope>
</reference>
<dbReference type="Proteomes" id="UP001160148">
    <property type="component" value="Unassembled WGS sequence"/>
</dbReference>
<accession>A0AAV0XTM9</accession>
<protein>
    <submittedName>
        <fullName evidence="2">Uncharacterized protein</fullName>
    </submittedName>
</protein>
<dbReference type="EMBL" id="CARXXK010000823">
    <property type="protein sequence ID" value="CAI6371227.1"/>
    <property type="molecule type" value="Genomic_DNA"/>
</dbReference>
<organism evidence="2 3">
    <name type="scientific">Macrosiphum euphorbiae</name>
    <name type="common">potato aphid</name>
    <dbReference type="NCBI Taxonomy" id="13131"/>
    <lineage>
        <taxon>Eukaryota</taxon>
        <taxon>Metazoa</taxon>
        <taxon>Ecdysozoa</taxon>
        <taxon>Arthropoda</taxon>
        <taxon>Hexapoda</taxon>
        <taxon>Insecta</taxon>
        <taxon>Pterygota</taxon>
        <taxon>Neoptera</taxon>
        <taxon>Paraneoptera</taxon>
        <taxon>Hemiptera</taxon>
        <taxon>Sternorrhyncha</taxon>
        <taxon>Aphidomorpha</taxon>
        <taxon>Aphidoidea</taxon>
        <taxon>Aphididae</taxon>
        <taxon>Macrosiphini</taxon>
        <taxon>Macrosiphum</taxon>
    </lineage>
</organism>
<evidence type="ECO:0000313" key="3">
    <source>
        <dbReference type="Proteomes" id="UP001160148"/>
    </source>
</evidence>
<keyword evidence="3" id="KW-1185">Reference proteome</keyword>
<evidence type="ECO:0000256" key="1">
    <source>
        <dbReference type="SAM" id="MobiDB-lite"/>
    </source>
</evidence>